<dbReference type="Pfam" id="PF17657">
    <property type="entry name" value="DNA_pol3_finger"/>
    <property type="match status" value="1"/>
</dbReference>
<dbReference type="InterPro" id="IPR003141">
    <property type="entry name" value="Pol/His_phosphatase_N"/>
</dbReference>
<feature type="domain" description="Polymerase/histidinol phosphatase N-terminal" evidence="7">
    <location>
        <begin position="4"/>
        <end position="71"/>
    </location>
</feature>
<gene>
    <name evidence="8" type="ORF">CFX1CAM_1190</name>
</gene>
<evidence type="ECO:0000313" key="8">
    <source>
        <dbReference type="EMBL" id="SMX54255.1"/>
    </source>
</evidence>
<protein>
    <recommendedName>
        <fullName evidence="1">DNA-directed DNA polymerase</fullName>
        <ecNumber evidence="1">2.7.7.7</ecNumber>
    </recommendedName>
</protein>
<evidence type="ECO:0000256" key="3">
    <source>
        <dbReference type="ARBA" id="ARBA00022695"/>
    </source>
</evidence>
<dbReference type="InterPro" id="IPR004805">
    <property type="entry name" value="DnaE2/DnaE/PolC"/>
</dbReference>
<dbReference type="RefSeq" id="WP_157891749.1">
    <property type="nucleotide sequence ID" value="NZ_LT859958.1"/>
</dbReference>
<keyword evidence="4" id="KW-0235">DNA replication</keyword>
<dbReference type="InterPro" id="IPR016195">
    <property type="entry name" value="Pol/histidinol_Pase-like"/>
</dbReference>
<dbReference type="GO" id="GO:0006260">
    <property type="term" value="P:DNA replication"/>
    <property type="evidence" value="ECO:0007669"/>
    <property type="project" value="UniProtKB-KW"/>
</dbReference>
<proteinExistence type="predicted"/>
<dbReference type="SUPFAM" id="SSF89550">
    <property type="entry name" value="PHP domain-like"/>
    <property type="match status" value="1"/>
</dbReference>
<sequence length="1025" mass="115441">MNLAYLRTHSYYSLLESLLSPEDLALTAQEFDIHALALTDYQYLTGAIEFYEACLQAGVKPILGLEIDLTYHGHTGRIGFLAKDKEGWSNLSRLSSITLVDNRSIDCDTLHAHRAGLICTLGGKNGLFRELFFNTPAELKLSQHLLSDLKTIFDQDCFFEIQRYANGPLKNEQAVIQIARQLDLPLVASQNIHYRDPKDHALFQTLSAIRQNKPIAQQLKKDRLSLPLHFPTRADFLHRFQDYPDALTNLSHIVDRCNVDLPIGQTHFPTFPTPDGVSQSDYLRMRAYGGAKRIYHQITPEIKARLDQELAIISEMGYEPIFLIMEDVLEQTRHLGIPTSSRGSAASSLVAHVLNITSPDPIALNLYFERFLNPARKKPPDIDTDIASHRRDEVIKYVFEKYHPDQVAMVGTINRYRPKSALVDVAKAYGLDPATVRQLSNKLPSSFTYRSIPEVDSADPFSSLLGEGVNPIIKDIVNDAKAILDMPRHLSVHPGGIVIAPFPIKDLIPIMHSTSLGVNHTQYDLLGIEKLGMVKIDLLGVRGLTVLGEVAEQIQSWHQKEYQNSFQVLEQIPQDDSKTAITISTAKTIGCFQVESPGMRATLREIGAKSVEDIMTALALYRPGPLRGGLRDAFVRRFREEEAVIHIHESLEDLLSETQGVILYQEQVLRIAHELGGLSIAQADLLRRAMSHFDAGNVMDTLRENFITGAIHRKAVPFETAERIWEMMAAFAGYGFPKAHAASYAQLAWNSAWCKTHYPAEFMCAVLGFGGGYYSQRVYLMEARRLGLKVNPPHVNHSNERFRTIYPNGLPILYMGLGQVRDLTQKTIRKIIDQRPFYSLDDFLIRVDPHRKEARNLLLCSAFEGLTTIPAGLDHIKHQHIPGQFNLFSEPQTDEDWDLTQKAKAAQEVLGISLEISPLEQFADQIQSVGAVSTLEAENLIGEKIFLAGMRQAFRRFRNKSNQMLGLLTLEDLEGSISVFFPADIFRQSQMTLAEQGPFLVEGYVEKDERSHRIRVIAKRIHLLS</sequence>
<evidence type="ECO:0000256" key="1">
    <source>
        <dbReference type="ARBA" id="ARBA00012417"/>
    </source>
</evidence>
<dbReference type="PANTHER" id="PTHR32294">
    <property type="entry name" value="DNA POLYMERASE III SUBUNIT ALPHA"/>
    <property type="match status" value="1"/>
</dbReference>
<dbReference type="EC" id="2.7.7.7" evidence="1"/>
<dbReference type="AlphaFoldDB" id="A0A1Y6K3K1"/>
<dbReference type="InterPro" id="IPR040982">
    <property type="entry name" value="DNA_pol3_finger"/>
</dbReference>
<evidence type="ECO:0000256" key="6">
    <source>
        <dbReference type="ARBA" id="ARBA00049244"/>
    </source>
</evidence>
<dbReference type="InterPro" id="IPR004013">
    <property type="entry name" value="PHP_dom"/>
</dbReference>
<dbReference type="OrthoDB" id="9803237at2"/>
<evidence type="ECO:0000256" key="5">
    <source>
        <dbReference type="ARBA" id="ARBA00022932"/>
    </source>
</evidence>
<keyword evidence="5" id="KW-0239">DNA-directed DNA polymerase</keyword>
<keyword evidence="9" id="KW-1185">Reference proteome</keyword>
<dbReference type="EMBL" id="LT859958">
    <property type="protein sequence ID" value="SMX54255.1"/>
    <property type="molecule type" value="Genomic_DNA"/>
</dbReference>
<dbReference type="GO" id="GO:0003887">
    <property type="term" value="F:DNA-directed DNA polymerase activity"/>
    <property type="evidence" value="ECO:0007669"/>
    <property type="project" value="UniProtKB-KW"/>
</dbReference>
<name>A0A1Y6K3K1_9CHLR</name>
<dbReference type="GO" id="GO:0008408">
    <property type="term" value="F:3'-5' exonuclease activity"/>
    <property type="evidence" value="ECO:0007669"/>
    <property type="project" value="InterPro"/>
</dbReference>
<evidence type="ECO:0000259" key="7">
    <source>
        <dbReference type="SMART" id="SM00481"/>
    </source>
</evidence>
<organism evidence="8 9">
    <name type="scientific">Candidatus Brevifilum fermentans</name>
    <dbReference type="NCBI Taxonomy" id="1986204"/>
    <lineage>
        <taxon>Bacteria</taxon>
        <taxon>Bacillati</taxon>
        <taxon>Chloroflexota</taxon>
        <taxon>Anaerolineae</taxon>
        <taxon>Anaerolineales</taxon>
        <taxon>Anaerolineaceae</taxon>
        <taxon>Candidatus Brevifilum</taxon>
    </lineage>
</organism>
<evidence type="ECO:0000313" key="9">
    <source>
        <dbReference type="Proteomes" id="UP000195514"/>
    </source>
</evidence>
<reference evidence="9" key="1">
    <citation type="submission" date="2017-05" db="EMBL/GenBank/DDBJ databases">
        <authorList>
            <person name="Kirkegaard R."/>
            <person name="Mcilroy J S."/>
        </authorList>
    </citation>
    <scope>NUCLEOTIDE SEQUENCE [LARGE SCALE GENOMIC DNA]</scope>
</reference>
<dbReference type="Pfam" id="PF14579">
    <property type="entry name" value="HHH_6"/>
    <property type="match status" value="1"/>
</dbReference>
<dbReference type="Gene3D" id="3.20.20.140">
    <property type="entry name" value="Metal-dependent hydrolases"/>
    <property type="match status" value="1"/>
</dbReference>
<dbReference type="InterPro" id="IPR029460">
    <property type="entry name" value="DNAPol_HHH"/>
</dbReference>
<dbReference type="Pfam" id="PF07733">
    <property type="entry name" value="DNA_pol3_alpha"/>
    <property type="match status" value="1"/>
</dbReference>
<keyword evidence="3 8" id="KW-0548">Nucleotidyltransferase</keyword>
<evidence type="ECO:0000256" key="2">
    <source>
        <dbReference type="ARBA" id="ARBA00022679"/>
    </source>
</evidence>
<dbReference type="Proteomes" id="UP000195514">
    <property type="component" value="Chromosome I"/>
</dbReference>
<dbReference type="Gene3D" id="1.10.150.870">
    <property type="match status" value="1"/>
</dbReference>
<comment type="catalytic activity">
    <reaction evidence="6">
        <text>DNA(n) + a 2'-deoxyribonucleoside 5'-triphosphate = DNA(n+1) + diphosphate</text>
        <dbReference type="Rhea" id="RHEA:22508"/>
        <dbReference type="Rhea" id="RHEA-COMP:17339"/>
        <dbReference type="Rhea" id="RHEA-COMP:17340"/>
        <dbReference type="ChEBI" id="CHEBI:33019"/>
        <dbReference type="ChEBI" id="CHEBI:61560"/>
        <dbReference type="ChEBI" id="CHEBI:173112"/>
        <dbReference type="EC" id="2.7.7.7"/>
    </reaction>
</comment>
<dbReference type="SMART" id="SM00481">
    <property type="entry name" value="POLIIIAc"/>
    <property type="match status" value="1"/>
</dbReference>
<dbReference type="KEGG" id="abat:CFX1CAM_1190"/>
<dbReference type="CDD" id="cd04485">
    <property type="entry name" value="DnaE_OBF"/>
    <property type="match status" value="1"/>
</dbReference>
<keyword evidence="2 8" id="KW-0808">Transferase</keyword>
<dbReference type="InterPro" id="IPR011708">
    <property type="entry name" value="DNA_pol3_alpha_NTPase_dom"/>
</dbReference>
<dbReference type="NCBIfam" id="TIGR00594">
    <property type="entry name" value="polc"/>
    <property type="match status" value="1"/>
</dbReference>
<accession>A0A1Y6K3K1</accession>
<dbReference type="Pfam" id="PF02811">
    <property type="entry name" value="PHP"/>
    <property type="match status" value="1"/>
</dbReference>
<evidence type="ECO:0000256" key="4">
    <source>
        <dbReference type="ARBA" id="ARBA00022705"/>
    </source>
</evidence>